<keyword evidence="4" id="KW-0408">Iron</keyword>
<dbReference type="PANTHER" id="PTHR30426:SF0">
    <property type="entry name" value="4-HYDROXY-3-METHYLBUT-2-ENYL DIPHOSPHATE REDUCTASE"/>
    <property type="match status" value="1"/>
</dbReference>
<keyword evidence="5" id="KW-0411">Iron-sulfur</keyword>
<evidence type="ECO:0000313" key="6">
    <source>
        <dbReference type="EMBL" id="CCH30650.1"/>
    </source>
</evidence>
<evidence type="ECO:0000256" key="2">
    <source>
        <dbReference type="ARBA" id="ARBA00022485"/>
    </source>
</evidence>
<evidence type="ECO:0000256" key="1">
    <source>
        <dbReference type="ARBA" id="ARBA00001966"/>
    </source>
</evidence>
<dbReference type="PATRIC" id="fig|1179773.3.peg.3351"/>
<evidence type="ECO:0000256" key="4">
    <source>
        <dbReference type="ARBA" id="ARBA00023004"/>
    </source>
</evidence>
<dbReference type="BioCyc" id="SESP1179773:BN6_RS43755-MONOMER"/>
<dbReference type="PANTHER" id="PTHR30426">
    <property type="entry name" value="4-HYDROXY-3-METHYLBUT-2-ENYL DIPHOSPHATE REDUCTASE"/>
    <property type="match status" value="1"/>
</dbReference>
<dbReference type="Gene3D" id="3.40.1010.20">
    <property type="entry name" value="4-hydroxy-3-methylbut-2-enyl diphosphate reductase, catalytic domain"/>
    <property type="match status" value="2"/>
</dbReference>
<keyword evidence="7" id="KW-1185">Reference proteome</keyword>
<evidence type="ECO:0000256" key="3">
    <source>
        <dbReference type="ARBA" id="ARBA00022723"/>
    </source>
</evidence>
<dbReference type="GO" id="GO:0050992">
    <property type="term" value="P:dimethylallyl diphosphate biosynthetic process"/>
    <property type="evidence" value="ECO:0007669"/>
    <property type="project" value="InterPro"/>
</dbReference>
<dbReference type="EC" id="1.17.1.2" evidence="6"/>
<dbReference type="RefSeq" id="WP_015100762.1">
    <property type="nucleotide sequence ID" value="NC_019673.1"/>
</dbReference>
<name>K0JSJ0_SACES</name>
<organism evidence="6 7">
    <name type="scientific">Saccharothrix espanaensis (strain ATCC 51144 / DSM 44229 / JCM 9112 / NBRC 15066 / NRRL 15764)</name>
    <dbReference type="NCBI Taxonomy" id="1179773"/>
    <lineage>
        <taxon>Bacteria</taxon>
        <taxon>Bacillati</taxon>
        <taxon>Actinomycetota</taxon>
        <taxon>Actinomycetes</taxon>
        <taxon>Pseudonocardiales</taxon>
        <taxon>Pseudonocardiaceae</taxon>
        <taxon>Saccharothrix</taxon>
    </lineage>
</organism>
<keyword evidence="2" id="KW-0004">4Fe-4S</keyword>
<dbReference type="Proteomes" id="UP000006281">
    <property type="component" value="Chromosome"/>
</dbReference>
<accession>K0JSJ0</accession>
<comment type="cofactor">
    <cofactor evidence="1">
        <name>[4Fe-4S] cluster</name>
        <dbReference type="ChEBI" id="CHEBI:49883"/>
    </cofactor>
</comment>
<dbReference type="GO" id="GO:0019288">
    <property type="term" value="P:isopentenyl diphosphate biosynthetic process, methylerythritol 4-phosphate pathway"/>
    <property type="evidence" value="ECO:0007669"/>
    <property type="project" value="InterPro"/>
</dbReference>
<dbReference type="Pfam" id="PF02401">
    <property type="entry name" value="LYTB"/>
    <property type="match status" value="1"/>
</dbReference>
<dbReference type="eggNOG" id="COG0761">
    <property type="taxonomic scope" value="Bacteria"/>
</dbReference>
<dbReference type="GO" id="GO:0046872">
    <property type="term" value="F:metal ion binding"/>
    <property type="evidence" value="ECO:0007669"/>
    <property type="project" value="UniProtKB-KW"/>
</dbReference>
<proteinExistence type="predicted"/>
<evidence type="ECO:0000313" key="7">
    <source>
        <dbReference type="Proteomes" id="UP000006281"/>
    </source>
</evidence>
<dbReference type="EMBL" id="HE804045">
    <property type="protein sequence ID" value="CCH30650.1"/>
    <property type="molecule type" value="Genomic_DNA"/>
</dbReference>
<protein>
    <submittedName>
        <fullName evidence="6">Putative 4-hydroxy-3-methylbut-2-enyl diphosphate reductase</fullName>
        <ecNumber evidence="6">1.17.1.2</ecNumber>
    </submittedName>
</protein>
<dbReference type="AlphaFoldDB" id="K0JSJ0"/>
<reference evidence="6 7" key="1">
    <citation type="journal article" date="2012" name="BMC Genomics">
        <title>Complete genome sequence of Saccharothrix espanaensis DSM 44229T and comparison to the other completely sequenced Pseudonocardiaceae.</title>
        <authorList>
            <person name="Strobel T."/>
            <person name="Al-Dilaimi A."/>
            <person name="Blom J."/>
            <person name="Gessner A."/>
            <person name="Kalinowski J."/>
            <person name="Luzhetska M."/>
            <person name="Puhler A."/>
            <person name="Szczepanowski R."/>
            <person name="Bechthold A."/>
            <person name="Ruckert C."/>
        </authorList>
    </citation>
    <scope>NUCLEOTIDE SEQUENCE [LARGE SCALE GENOMIC DNA]</scope>
    <source>
        <strain evidence="7">ATCC 51144 / DSM 44229 / JCM 9112 / NBRC 15066 / NRRL 15764</strain>
    </source>
</reference>
<gene>
    <name evidence="6" type="primary">ispH3</name>
    <name evidence="6" type="ordered locus">BN6_33480</name>
</gene>
<dbReference type="OrthoDB" id="9804068at2"/>
<dbReference type="KEGG" id="sesp:BN6_33480"/>
<dbReference type="GO" id="GO:0051539">
    <property type="term" value="F:4 iron, 4 sulfur cluster binding"/>
    <property type="evidence" value="ECO:0007669"/>
    <property type="project" value="UniProtKB-KW"/>
</dbReference>
<keyword evidence="6" id="KW-0560">Oxidoreductase</keyword>
<keyword evidence="3" id="KW-0479">Metal-binding</keyword>
<dbReference type="InterPro" id="IPR003451">
    <property type="entry name" value="LytB/IspH"/>
</dbReference>
<dbReference type="HOGENOM" id="CLU_027486_3_1_11"/>
<dbReference type="GO" id="GO:0051745">
    <property type="term" value="F:4-hydroxy-3-methylbut-2-enyl diphosphate reductase activity"/>
    <property type="evidence" value="ECO:0007669"/>
    <property type="project" value="InterPro"/>
</dbReference>
<dbReference type="Gene3D" id="3.40.50.11270">
    <property type="match status" value="1"/>
</dbReference>
<dbReference type="STRING" id="1179773.BN6_33480"/>
<sequence>MRRTLRVESLNVGQGQLAGKIVVADWVEHPERGRVRCPAAALLAGSLRRAGLEPVRVEHLRAEDLSSRDITCSADVAAVASYVDRDGSALGMAAAVPGGDRRAAALVLGAVRQWAQVLRTRRIALAAVKPWCTGLEASFRALDQLLSTVAGPVHVLGTPPPCRVTTEEFIRRGTVFVESLDQVPDGALLHFGPAGASPLVRAKAATRDLVLSDGTCPLVAAAAGEVRRLAEEGATVVVVADPAHAAVPTLTGQAPEQVVLVNEMAQADAVRVGDPGPIGVVVEPGADVARLMRVAERVRARFDHVRPQHPATLCHEPSDRHNALRLLAEADVVLVVGKAAADDSEEVVARFAALGVPAFVVASAGEVEPDWLRTAGCVGVTASLTADPGAVDGVVDALRGLGPSAVVEVAVRTSPVVPRVVVPPVIRPTPV</sequence>
<evidence type="ECO:0000256" key="5">
    <source>
        <dbReference type="ARBA" id="ARBA00023014"/>
    </source>
</evidence>